<feature type="transmembrane region" description="Helical" evidence="1">
    <location>
        <begin position="225"/>
        <end position="245"/>
    </location>
</feature>
<dbReference type="InterPro" id="IPR007136">
    <property type="entry name" value="DUF347"/>
</dbReference>
<feature type="transmembrane region" description="Helical" evidence="1">
    <location>
        <begin position="138"/>
        <end position="157"/>
    </location>
</feature>
<organism evidence="2">
    <name type="scientific">marine sediment metagenome</name>
    <dbReference type="NCBI Taxonomy" id="412755"/>
    <lineage>
        <taxon>unclassified sequences</taxon>
        <taxon>metagenomes</taxon>
        <taxon>ecological metagenomes</taxon>
    </lineage>
</organism>
<keyword evidence="1" id="KW-0812">Transmembrane</keyword>
<protein>
    <recommendedName>
        <fullName evidence="3">Membrane-anchored protein</fullName>
    </recommendedName>
</protein>
<feature type="transmembrane region" description="Helical" evidence="1">
    <location>
        <begin position="12"/>
        <end position="29"/>
    </location>
</feature>
<reference evidence="2" key="1">
    <citation type="journal article" date="2015" name="Nature">
        <title>Complex archaea that bridge the gap between prokaryotes and eukaryotes.</title>
        <authorList>
            <person name="Spang A."/>
            <person name="Saw J.H."/>
            <person name="Jorgensen S.L."/>
            <person name="Zaremba-Niedzwiedzka K."/>
            <person name="Martijn J."/>
            <person name="Lind A.E."/>
            <person name="van Eijk R."/>
            <person name="Schleper C."/>
            <person name="Guy L."/>
            <person name="Ettema T.J."/>
        </authorList>
    </citation>
    <scope>NUCLEOTIDE SEQUENCE</scope>
</reference>
<accession>A0A0F9K2F8</accession>
<dbReference type="Pfam" id="PF03988">
    <property type="entry name" value="DUF347"/>
    <property type="match status" value="4"/>
</dbReference>
<keyword evidence="1" id="KW-1133">Transmembrane helix</keyword>
<feature type="transmembrane region" description="Helical" evidence="1">
    <location>
        <begin position="192"/>
        <end position="213"/>
    </location>
</feature>
<evidence type="ECO:0000256" key="1">
    <source>
        <dbReference type="SAM" id="Phobius"/>
    </source>
</evidence>
<name>A0A0F9K2F8_9ZZZZ</name>
<feature type="transmembrane region" description="Helical" evidence="1">
    <location>
        <begin position="99"/>
        <end position="118"/>
    </location>
</feature>
<feature type="transmembrane region" description="Helical" evidence="1">
    <location>
        <begin position="74"/>
        <end position="93"/>
    </location>
</feature>
<dbReference type="AlphaFoldDB" id="A0A0F9K2F8"/>
<dbReference type="EMBL" id="LAZR01014705">
    <property type="protein sequence ID" value="KKM16298.1"/>
    <property type="molecule type" value="Genomic_DNA"/>
</dbReference>
<proteinExistence type="predicted"/>
<keyword evidence="1" id="KW-0472">Membrane</keyword>
<comment type="caution">
    <text evidence="2">The sequence shown here is derived from an EMBL/GenBank/DDBJ whole genome shotgun (WGS) entry which is preliminary data.</text>
</comment>
<feature type="transmembrane region" description="Helical" evidence="1">
    <location>
        <begin position="163"/>
        <end position="185"/>
    </location>
</feature>
<sequence length="257" mass="28044">MQEKAAHVLNRVAGLTLFFWIVKILSTTVGETAADFVAVNLNVGLMGTTLLMGVITVAAIFWNFKFKRYFAPAYWFLIVMMSIEGTLITDILVDDFSVSLISLDIIFSIFMAGGFYLWYRSEGTLSIHEITNDKREAFYWLIVLITFALGTGVGDTVSELINFGYVNSLMLFGGIFAVAGALFYAKVLGAVSAFWIAFIVTRPIGASLGDLLIQAPADGGMGFSAGTINIVFFAIIIAIVAYLTVSKIDVTEGSERR</sequence>
<gene>
    <name evidence="2" type="ORF">LCGC14_1687250</name>
</gene>
<evidence type="ECO:0000313" key="2">
    <source>
        <dbReference type="EMBL" id="KKM16298.1"/>
    </source>
</evidence>
<feature type="transmembrane region" description="Helical" evidence="1">
    <location>
        <begin position="41"/>
        <end position="62"/>
    </location>
</feature>
<evidence type="ECO:0008006" key="3">
    <source>
        <dbReference type="Google" id="ProtNLM"/>
    </source>
</evidence>